<dbReference type="InterPro" id="IPR043428">
    <property type="entry name" value="LivM-like"/>
</dbReference>
<proteinExistence type="predicted"/>
<feature type="transmembrane region" description="Helical" evidence="7">
    <location>
        <begin position="226"/>
        <end position="251"/>
    </location>
</feature>
<evidence type="ECO:0000256" key="7">
    <source>
        <dbReference type="SAM" id="Phobius"/>
    </source>
</evidence>
<evidence type="ECO:0000256" key="6">
    <source>
        <dbReference type="SAM" id="MobiDB-lite"/>
    </source>
</evidence>
<comment type="caution">
    <text evidence="8">The sequence shown here is derived from an EMBL/GenBank/DDBJ whole genome shotgun (WGS) entry which is preliminary data.</text>
</comment>
<feature type="region of interest" description="Disordered" evidence="6">
    <location>
        <begin position="336"/>
        <end position="359"/>
    </location>
</feature>
<dbReference type="InterPro" id="IPR017778">
    <property type="entry name" value="ABC_transptr_urea_perm_UrtC"/>
</dbReference>
<keyword evidence="4 7" id="KW-1133">Transmembrane helix</keyword>
<keyword evidence="2" id="KW-1003">Cell membrane</keyword>
<dbReference type="EMBL" id="JAHLFE010000013">
    <property type="protein sequence ID" value="MBU3843362.1"/>
    <property type="molecule type" value="Genomic_DNA"/>
</dbReference>
<feature type="transmembrane region" description="Helical" evidence="7">
    <location>
        <begin position="129"/>
        <end position="148"/>
    </location>
</feature>
<name>A0A948TEQ1_9GAMM</name>
<feature type="transmembrane region" description="Helical" evidence="7">
    <location>
        <begin position="177"/>
        <end position="197"/>
    </location>
</feature>
<feature type="transmembrane region" description="Helical" evidence="7">
    <location>
        <begin position="302"/>
        <end position="321"/>
    </location>
</feature>
<dbReference type="Proteomes" id="UP000733611">
    <property type="component" value="Unassembled WGS sequence"/>
</dbReference>
<dbReference type="PANTHER" id="PTHR30482:SF4">
    <property type="entry name" value="SLR1201 PROTEIN"/>
    <property type="match status" value="1"/>
</dbReference>
<evidence type="ECO:0000256" key="4">
    <source>
        <dbReference type="ARBA" id="ARBA00022989"/>
    </source>
</evidence>
<dbReference type="InterPro" id="IPR001851">
    <property type="entry name" value="ABC_transp_permease"/>
</dbReference>
<protein>
    <submittedName>
        <fullName evidence="8">Urea ABC transporter permease subunit UrtC</fullName>
    </submittedName>
</protein>
<reference evidence="8" key="1">
    <citation type="journal article" date="2021" name="PeerJ">
        <title>Extensive microbial diversity within the chicken gut microbiome revealed by metagenomics and culture.</title>
        <authorList>
            <person name="Gilroy R."/>
            <person name="Ravi A."/>
            <person name="Getino M."/>
            <person name="Pursley I."/>
            <person name="Horton D.L."/>
            <person name="Alikhan N.F."/>
            <person name="Baker D."/>
            <person name="Gharbi K."/>
            <person name="Hall N."/>
            <person name="Watson M."/>
            <person name="Adriaenssens E.M."/>
            <person name="Foster-Nyarko E."/>
            <person name="Jarju S."/>
            <person name="Secka A."/>
            <person name="Antonio M."/>
            <person name="Oren A."/>
            <person name="Chaudhuri R.R."/>
            <person name="La Ragione R."/>
            <person name="Hildebrand F."/>
            <person name="Pallen M.J."/>
        </authorList>
    </citation>
    <scope>NUCLEOTIDE SEQUENCE</scope>
    <source>
        <strain evidence="8">378</strain>
    </source>
</reference>
<dbReference type="CDD" id="cd06581">
    <property type="entry name" value="TM_PBP1_LivM_like"/>
    <property type="match status" value="1"/>
</dbReference>
<dbReference type="NCBIfam" id="TIGR03408">
    <property type="entry name" value="urea_trans_UrtC"/>
    <property type="match status" value="1"/>
</dbReference>
<evidence type="ECO:0000256" key="5">
    <source>
        <dbReference type="ARBA" id="ARBA00023136"/>
    </source>
</evidence>
<feature type="transmembrane region" description="Helical" evidence="7">
    <location>
        <begin position="98"/>
        <end position="122"/>
    </location>
</feature>
<dbReference type="Pfam" id="PF02653">
    <property type="entry name" value="BPD_transp_2"/>
    <property type="match status" value="1"/>
</dbReference>
<reference evidence="8" key="2">
    <citation type="submission" date="2021-04" db="EMBL/GenBank/DDBJ databases">
        <authorList>
            <person name="Gilroy R."/>
        </authorList>
    </citation>
    <scope>NUCLEOTIDE SEQUENCE</scope>
    <source>
        <strain evidence="8">378</strain>
    </source>
</reference>
<sequence>MAVVSIGASMGLVSMYTVTLLGKYMCYAIMALSLDLIWGYLGILSLGHCAFFALGGYAMGMYLTLQIGTQGVYGSTLPDFMVFLNWNHLPWYWQGSHYLVPSLLLSLLVPALLALGFGYITFKSRVSGVYLSIITQALTYALMLAFFLNELGFGGNNGLTDFKTIASLDVTADSTRIVLFSLTSLVLVGCFIGARYLMCSRLGRLMIAVRDSESRMRFIGYRPENVKLVIFVLAAAMAGLAGALFVPQVGIINPGEFSPLNSIELVICVALGGRGYLYGAIVGAIVLNLVKTIFTAVWPEGWLFVLGALFVVVTVFLPYGLCGLFRSLLAGKKGSDDSDSTGTLEPEPQEQAPAPQAPSVSAVGASASANASASISTARNASEQSFSSARAPDATQKTVSAQASAAAVTLPVNSTAAAAMAVAAAMANGDSEAQASAAAIAAHEATLEQRAQAEDDALFARYAATTGKQHAESSKAYKNAAYQASRHELQQSLVQVQEVRHHVTA</sequence>
<evidence type="ECO:0000313" key="9">
    <source>
        <dbReference type="Proteomes" id="UP000733611"/>
    </source>
</evidence>
<keyword evidence="3 7" id="KW-0812">Transmembrane</keyword>
<feature type="transmembrane region" description="Helical" evidence="7">
    <location>
        <begin position="37"/>
        <end position="59"/>
    </location>
</feature>
<accession>A0A948TEQ1</accession>
<evidence type="ECO:0000256" key="3">
    <source>
        <dbReference type="ARBA" id="ARBA00022692"/>
    </source>
</evidence>
<evidence type="ECO:0000256" key="2">
    <source>
        <dbReference type="ARBA" id="ARBA00022475"/>
    </source>
</evidence>
<feature type="transmembrane region" description="Helical" evidence="7">
    <location>
        <begin position="263"/>
        <end position="290"/>
    </location>
</feature>
<dbReference type="GO" id="GO:0005886">
    <property type="term" value="C:plasma membrane"/>
    <property type="evidence" value="ECO:0007669"/>
    <property type="project" value="UniProtKB-SubCell"/>
</dbReference>
<evidence type="ECO:0000256" key="1">
    <source>
        <dbReference type="ARBA" id="ARBA00004429"/>
    </source>
</evidence>
<comment type="subcellular location">
    <subcellularLocation>
        <location evidence="1">Cell inner membrane</location>
        <topology evidence="1">Multi-pass membrane protein</topology>
    </subcellularLocation>
</comment>
<gene>
    <name evidence="8" type="primary">urtC</name>
    <name evidence="8" type="ORF">H9847_00595</name>
</gene>
<evidence type="ECO:0000313" key="8">
    <source>
        <dbReference type="EMBL" id="MBU3843362.1"/>
    </source>
</evidence>
<organism evidence="8 9">
    <name type="scientific">Candidatus Anaerobiospirillum pullicola</name>
    <dbReference type="NCBI Taxonomy" id="2838451"/>
    <lineage>
        <taxon>Bacteria</taxon>
        <taxon>Pseudomonadati</taxon>
        <taxon>Pseudomonadota</taxon>
        <taxon>Gammaproteobacteria</taxon>
        <taxon>Aeromonadales</taxon>
        <taxon>Succinivibrionaceae</taxon>
        <taxon>Anaerobiospirillum</taxon>
    </lineage>
</organism>
<feature type="transmembrane region" description="Helical" evidence="7">
    <location>
        <begin position="6"/>
        <end position="25"/>
    </location>
</feature>
<dbReference type="GO" id="GO:0015658">
    <property type="term" value="F:branched-chain amino acid transmembrane transporter activity"/>
    <property type="evidence" value="ECO:0007669"/>
    <property type="project" value="InterPro"/>
</dbReference>
<dbReference type="PANTHER" id="PTHR30482">
    <property type="entry name" value="HIGH-AFFINITY BRANCHED-CHAIN AMINO ACID TRANSPORT SYSTEM PERMEASE"/>
    <property type="match status" value="1"/>
</dbReference>
<keyword evidence="5 7" id="KW-0472">Membrane</keyword>
<dbReference type="AlphaFoldDB" id="A0A948TEQ1"/>